<evidence type="ECO:0000256" key="4">
    <source>
        <dbReference type="ARBA" id="ARBA00023027"/>
    </source>
</evidence>
<evidence type="ECO:0000256" key="2">
    <source>
        <dbReference type="ARBA" id="ARBA00012400"/>
    </source>
</evidence>
<sequence length="242" mass="26936">MSHYPIALNLDNKSILVVGGGTVAERKVGALLETGADITVVSPELTPKLEEQKDQDLISCERKNYQTADIEDEFLVIGATNSPDVNKQIAEDAFARNLLVNIVDQPEISNFNVPAVVREGALCLSISTGGKSPALSGRIRRELEEGFGVEYDHFLELMGDLRGKIIAKVNKERVRKQIFKDLAYSKAIKYMQEGSYQQAIEIINNILPSEIKVALLDDQDDQDDQDDDKFKIIEVKEANNEE</sequence>
<keyword evidence="5" id="KW-0627">Porphyrin biosynthesis</keyword>
<dbReference type="GO" id="GO:0004190">
    <property type="term" value="F:aspartic-type endopeptidase activity"/>
    <property type="evidence" value="ECO:0007669"/>
    <property type="project" value="InterPro"/>
</dbReference>
<dbReference type="GO" id="GO:0006508">
    <property type="term" value="P:proteolysis"/>
    <property type="evidence" value="ECO:0007669"/>
    <property type="project" value="InterPro"/>
</dbReference>
<keyword evidence="9" id="KW-1185">Reference proteome</keyword>
<dbReference type="AlphaFoldDB" id="A0A1T4MIG7"/>
<evidence type="ECO:0000313" key="9">
    <source>
        <dbReference type="Proteomes" id="UP000190625"/>
    </source>
</evidence>
<keyword evidence="3" id="KW-0560">Oxidoreductase</keyword>
<dbReference type="Proteomes" id="UP000190625">
    <property type="component" value="Unassembled WGS sequence"/>
</dbReference>
<dbReference type="InterPro" id="IPR036291">
    <property type="entry name" value="NAD(P)-bd_dom_sf"/>
</dbReference>
<gene>
    <name evidence="8" type="ORF">SAMN02745118_01475</name>
</gene>
<evidence type="ECO:0000256" key="3">
    <source>
        <dbReference type="ARBA" id="ARBA00023002"/>
    </source>
</evidence>
<evidence type="ECO:0000313" key="8">
    <source>
        <dbReference type="EMBL" id="SJZ66655.1"/>
    </source>
</evidence>
<dbReference type="InterPro" id="IPR006367">
    <property type="entry name" value="Sirohaem_synthase_N"/>
</dbReference>
<feature type="domain" description="Peptidase A2" evidence="7">
    <location>
        <begin position="28"/>
        <end position="42"/>
    </location>
</feature>
<evidence type="ECO:0000259" key="7">
    <source>
        <dbReference type="PROSITE" id="PS50175"/>
    </source>
</evidence>
<dbReference type="RefSeq" id="WP_200806434.1">
    <property type="nucleotide sequence ID" value="NZ_FUWM01000011.1"/>
</dbReference>
<evidence type="ECO:0000256" key="6">
    <source>
        <dbReference type="ARBA" id="ARBA00047561"/>
    </source>
</evidence>
<dbReference type="InterPro" id="IPR028161">
    <property type="entry name" value="Met8-like"/>
</dbReference>
<dbReference type="SUPFAM" id="SSF75615">
    <property type="entry name" value="Siroheme synthase middle domains-like"/>
    <property type="match status" value="1"/>
</dbReference>
<accession>A0A1T4MIG7</accession>
<dbReference type="InterPro" id="IPR042518">
    <property type="entry name" value="SirC_C"/>
</dbReference>
<dbReference type="EMBL" id="FUWM01000011">
    <property type="protein sequence ID" value="SJZ66655.1"/>
    <property type="molecule type" value="Genomic_DNA"/>
</dbReference>
<dbReference type="GO" id="GO:0043115">
    <property type="term" value="F:precorrin-2 dehydrogenase activity"/>
    <property type="evidence" value="ECO:0007669"/>
    <property type="project" value="UniProtKB-EC"/>
</dbReference>
<dbReference type="NCBIfam" id="TIGR01470">
    <property type="entry name" value="cysG_Nterm"/>
    <property type="match status" value="1"/>
</dbReference>
<evidence type="ECO:0000256" key="1">
    <source>
        <dbReference type="ARBA" id="ARBA00005010"/>
    </source>
</evidence>
<dbReference type="Gene3D" id="1.10.8.610">
    <property type="entry name" value="SirC, precorrin-2 dehydrogenase, C-terminal helical domain-like"/>
    <property type="match status" value="1"/>
</dbReference>
<dbReference type="PANTHER" id="PTHR35330:SF1">
    <property type="entry name" value="SIROHEME BIOSYNTHESIS PROTEIN MET8"/>
    <property type="match status" value="1"/>
</dbReference>
<dbReference type="Pfam" id="PF13241">
    <property type="entry name" value="NAD_binding_7"/>
    <property type="match status" value="1"/>
</dbReference>
<keyword evidence="4" id="KW-0520">NAD</keyword>
<dbReference type="EC" id="1.3.1.76" evidence="2"/>
<dbReference type="PROSITE" id="PS50175">
    <property type="entry name" value="ASP_PROT_RETROV"/>
    <property type="match status" value="1"/>
</dbReference>
<dbReference type="InterPro" id="IPR028281">
    <property type="entry name" value="Sirohaem_synthase_central"/>
</dbReference>
<dbReference type="GO" id="GO:0004325">
    <property type="term" value="F:ferrochelatase activity"/>
    <property type="evidence" value="ECO:0007669"/>
    <property type="project" value="InterPro"/>
</dbReference>
<evidence type="ECO:0000256" key="5">
    <source>
        <dbReference type="ARBA" id="ARBA00023244"/>
    </source>
</evidence>
<protein>
    <recommendedName>
        <fullName evidence="2">precorrin-2 dehydrogenase</fullName>
        <ecNumber evidence="2">1.3.1.76</ecNumber>
    </recommendedName>
</protein>
<dbReference type="UniPathway" id="UPA00262">
    <property type="reaction ID" value="UER00222"/>
</dbReference>
<dbReference type="PANTHER" id="PTHR35330">
    <property type="entry name" value="SIROHEME BIOSYNTHESIS PROTEIN MET8"/>
    <property type="match status" value="1"/>
</dbReference>
<dbReference type="SUPFAM" id="SSF51735">
    <property type="entry name" value="NAD(P)-binding Rossmann-fold domains"/>
    <property type="match status" value="1"/>
</dbReference>
<proteinExistence type="predicted"/>
<dbReference type="InterPro" id="IPR001995">
    <property type="entry name" value="Peptidase_A2_cat"/>
</dbReference>
<comment type="pathway">
    <text evidence="1">Porphyrin-containing compound metabolism; siroheme biosynthesis; sirohydrochlorin from precorrin-2: step 1/1.</text>
</comment>
<dbReference type="Pfam" id="PF14824">
    <property type="entry name" value="Sirohm_synth_M"/>
    <property type="match status" value="1"/>
</dbReference>
<name>A0A1T4MIG7_9FIRM</name>
<dbReference type="STRING" id="142842.SAMN02745118_01475"/>
<reference evidence="9" key="1">
    <citation type="submission" date="2017-02" db="EMBL/GenBank/DDBJ databases">
        <authorList>
            <person name="Varghese N."/>
            <person name="Submissions S."/>
        </authorList>
    </citation>
    <scope>NUCLEOTIDE SEQUENCE [LARGE SCALE GENOMIC DNA]</scope>
    <source>
        <strain evidence="9">ATCC BAA-73</strain>
    </source>
</reference>
<organism evidence="8 9">
    <name type="scientific">Selenihalanaerobacter shriftii</name>
    <dbReference type="NCBI Taxonomy" id="142842"/>
    <lineage>
        <taxon>Bacteria</taxon>
        <taxon>Bacillati</taxon>
        <taxon>Bacillota</taxon>
        <taxon>Clostridia</taxon>
        <taxon>Halanaerobiales</taxon>
        <taxon>Halobacteroidaceae</taxon>
        <taxon>Selenihalanaerobacter</taxon>
    </lineage>
</organism>
<comment type="catalytic activity">
    <reaction evidence="6">
        <text>precorrin-2 + NAD(+) = sirohydrochlorin + NADH + 2 H(+)</text>
        <dbReference type="Rhea" id="RHEA:15613"/>
        <dbReference type="ChEBI" id="CHEBI:15378"/>
        <dbReference type="ChEBI" id="CHEBI:57540"/>
        <dbReference type="ChEBI" id="CHEBI:57945"/>
        <dbReference type="ChEBI" id="CHEBI:58351"/>
        <dbReference type="ChEBI" id="CHEBI:58827"/>
        <dbReference type="EC" id="1.3.1.76"/>
    </reaction>
</comment>
<dbReference type="GO" id="GO:0019354">
    <property type="term" value="P:siroheme biosynthetic process"/>
    <property type="evidence" value="ECO:0007669"/>
    <property type="project" value="UniProtKB-UniPathway"/>
</dbReference>
<dbReference type="Gene3D" id="3.40.50.720">
    <property type="entry name" value="NAD(P)-binding Rossmann-like Domain"/>
    <property type="match status" value="1"/>
</dbReference>